<comment type="caution">
    <text evidence="1">The sequence shown here is derived from an EMBL/GenBank/DDBJ whole genome shotgun (WGS) entry which is preliminary data.</text>
</comment>
<evidence type="ECO:0000313" key="2">
    <source>
        <dbReference type="Proteomes" id="UP000630923"/>
    </source>
</evidence>
<accession>A0A919ALN4</accession>
<dbReference type="EMBL" id="BNCI01000001">
    <property type="protein sequence ID" value="GHF14693.1"/>
    <property type="molecule type" value="Genomic_DNA"/>
</dbReference>
<dbReference type="RefSeq" id="WP_191250062.1">
    <property type="nucleotide sequence ID" value="NZ_BNCI01000001.1"/>
</dbReference>
<protein>
    <submittedName>
        <fullName evidence="1">Uncharacterized protein</fullName>
    </submittedName>
</protein>
<name>A0A919ALN4_9PROT</name>
<evidence type="ECO:0000313" key="1">
    <source>
        <dbReference type="EMBL" id="GHF14693.1"/>
    </source>
</evidence>
<reference evidence="1" key="2">
    <citation type="submission" date="2020-09" db="EMBL/GenBank/DDBJ databases">
        <authorList>
            <person name="Sun Q."/>
            <person name="Kim S."/>
        </authorList>
    </citation>
    <scope>NUCLEOTIDE SEQUENCE</scope>
    <source>
        <strain evidence="1">KCTC 42590</strain>
    </source>
</reference>
<proteinExistence type="predicted"/>
<keyword evidence="2" id="KW-1185">Reference proteome</keyword>
<dbReference type="Proteomes" id="UP000630923">
    <property type="component" value="Unassembled WGS sequence"/>
</dbReference>
<sequence length="214" mass="23340">MENTVIKLDEVEDVLSSLGLSIDDLHEVLKAGAAVFDDTPALSPPTTAGTNFYSAVVTELRQRCIPKGFSYSDHENFCTLVAPDGSYQIACCRGIGPVGTVLEDAIISTRSKRGPKTLSAIYKNQISGQELIPGLLPDGDNEVQAEIKTWFLLYDYDGEKINAELSLPGSFSDIKCKPDGWLVRIPLPSVSVALDNNFDEESPEPIDFSIKKRT</sequence>
<reference evidence="1" key="1">
    <citation type="journal article" date="2014" name="Int. J. Syst. Evol. Microbiol.">
        <title>Complete genome sequence of Corynebacterium casei LMG S-19264T (=DSM 44701T), isolated from a smear-ripened cheese.</title>
        <authorList>
            <consortium name="US DOE Joint Genome Institute (JGI-PGF)"/>
            <person name="Walter F."/>
            <person name="Albersmeier A."/>
            <person name="Kalinowski J."/>
            <person name="Ruckert C."/>
        </authorList>
    </citation>
    <scope>NUCLEOTIDE SEQUENCE</scope>
    <source>
        <strain evidence="1">KCTC 42590</strain>
    </source>
</reference>
<dbReference type="AlphaFoldDB" id="A0A919ALN4"/>
<gene>
    <name evidence="1" type="ORF">GCM10017044_05990</name>
</gene>
<organism evidence="1 2">
    <name type="scientific">Kordiimonas sediminis</name>
    <dbReference type="NCBI Taxonomy" id="1735581"/>
    <lineage>
        <taxon>Bacteria</taxon>
        <taxon>Pseudomonadati</taxon>
        <taxon>Pseudomonadota</taxon>
        <taxon>Alphaproteobacteria</taxon>
        <taxon>Kordiimonadales</taxon>
        <taxon>Kordiimonadaceae</taxon>
        <taxon>Kordiimonas</taxon>
    </lineage>
</organism>